<organism evidence="12 13">
    <name type="scientific">Physocladia obscura</name>
    <dbReference type="NCBI Taxonomy" id="109957"/>
    <lineage>
        <taxon>Eukaryota</taxon>
        <taxon>Fungi</taxon>
        <taxon>Fungi incertae sedis</taxon>
        <taxon>Chytridiomycota</taxon>
        <taxon>Chytridiomycota incertae sedis</taxon>
        <taxon>Chytridiomycetes</taxon>
        <taxon>Chytridiales</taxon>
        <taxon>Chytriomycetaceae</taxon>
        <taxon>Physocladia</taxon>
    </lineage>
</organism>
<evidence type="ECO:0000256" key="6">
    <source>
        <dbReference type="ARBA" id="ARBA00023004"/>
    </source>
</evidence>
<proteinExistence type="inferred from homology"/>
<dbReference type="Pfam" id="PF01265">
    <property type="entry name" value="Cyto_heme_lyase"/>
    <property type="match status" value="1"/>
</dbReference>
<dbReference type="GO" id="GO:0004408">
    <property type="term" value="F:holocytochrome-c synthase activity"/>
    <property type="evidence" value="ECO:0007669"/>
    <property type="project" value="UniProtKB-EC"/>
</dbReference>
<comment type="function">
    <text evidence="10">Lyase that catalyzes the covalent linking of the heme group to the cytochrome C apoprotein to produce the mature functional cytochrome.</text>
</comment>
<comment type="similarity">
    <text evidence="2 10">Belongs to the cytochrome c-type heme lyase family.</text>
</comment>
<evidence type="ECO:0000256" key="1">
    <source>
        <dbReference type="ARBA" id="ARBA00004273"/>
    </source>
</evidence>
<protein>
    <recommendedName>
        <fullName evidence="10">Holocytochrome c-type synthase</fullName>
        <ecNumber evidence="10">4.4.1.17</ecNumber>
    </recommendedName>
</protein>
<evidence type="ECO:0000313" key="13">
    <source>
        <dbReference type="Proteomes" id="UP001211907"/>
    </source>
</evidence>
<comment type="catalytic activity">
    <reaction evidence="10">
        <text>holo-[cytochrome c] = apo-[cytochrome c] + heme b</text>
        <dbReference type="Rhea" id="RHEA:22648"/>
        <dbReference type="Rhea" id="RHEA-COMP:10725"/>
        <dbReference type="Rhea" id="RHEA-COMP:10726"/>
        <dbReference type="ChEBI" id="CHEBI:29950"/>
        <dbReference type="ChEBI" id="CHEBI:60344"/>
        <dbReference type="ChEBI" id="CHEBI:83739"/>
        <dbReference type="EC" id="4.4.1.17"/>
    </reaction>
</comment>
<evidence type="ECO:0000256" key="10">
    <source>
        <dbReference type="RuleBase" id="RU363130"/>
    </source>
</evidence>
<gene>
    <name evidence="12" type="ORF">HK100_001295</name>
</gene>
<keyword evidence="13" id="KW-1185">Reference proteome</keyword>
<dbReference type="PANTHER" id="PTHR12743:SF0">
    <property type="entry name" value="HOLOCYTOCHROME C-TYPE SYNTHASE"/>
    <property type="match status" value="1"/>
</dbReference>
<dbReference type="Proteomes" id="UP001211907">
    <property type="component" value="Unassembled WGS sequence"/>
</dbReference>
<keyword evidence="7 10" id="KW-0496">Mitochondrion</keyword>
<evidence type="ECO:0000256" key="4">
    <source>
        <dbReference type="ARBA" id="ARBA00022723"/>
    </source>
</evidence>
<dbReference type="PANTHER" id="PTHR12743">
    <property type="entry name" value="CYTOCHROME C1 HEME LYASE"/>
    <property type="match status" value="1"/>
</dbReference>
<keyword evidence="3 10" id="KW-0349">Heme</keyword>
<reference evidence="12" key="1">
    <citation type="submission" date="2020-05" db="EMBL/GenBank/DDBJ databases">
        <title>Phylogenomic resolution of chytrid fungi.</title>
        <authorList>
            <person name="Stajich J.E."/>
            <person name="Amses K."/>
            <person name="Simmons R."/>
            <person name="Seto K."/>
            <person name="Myers J."/>
            <person name="Bonds A."/>
            <person name="Quandt C.A."/>
            <person name="Barry K."/>
            <person name="Liu P."/>
            <person name="Grigoriev I."/>
            <person name="Longcore J.E."/>
            <person name="James T.Y."/>
        </authorList>
    </citation>
    <scope>NUCLEOTIDE SEQUENCE</scope>
    <source>
        <strain evidence="12">JEL0513</strain>
    </source>
</reference>
<evidence type="ECO:0000256" key="8">
    <source>
        <dbReference type="ARBA" id="ARBA00023136"/>
    </source>
</evidence>
<keyword evidence="5 10" id="KW-0999">Mitochondrion inner membrane</keyword>
<dbReference type="InterPro" id="IPR000511">
    <property type="entry name" value="Holocyt_c/c1_synthase"/>
</dbReference>
<comment type="caution">
    <text evidence="12">The sequence shown here is derived from an EMBL/GenBank/DDBJ whole genome shotgun (WGS) entry which is preliminary data.</text>
</comment>
<feature type="region of interest" description="Disordered" evidence="11">
    <location>
        <begin position="1"/>
        <end position="62"/>
    </location>
</feature>
<feature type="compositionally biased region" description="Low complexity" evidence="11">
    <location>
        <begin position="47"/>
        <end position="62"/>
    </location>
</feature>
<evidence type="ECO:0000256" key="2">
    <source>
        <dbReference type="ARBA" id="ARBA00007255"/>
    </source>
</evidence>
<evidence type="ECO:0000256" key="3">
    <source>
        <dbReference type="ARBA" id="ARBA00022617"/>
    </source>
</evidence>
<evidence type="ECO:0000256" key="9">
    <source>
        <dbReference type="ARBA" id="ARBA00023239"/>
    </source>
</evidence>
<evidence type="ECO:0000256" key="7">
    <source>
        <dbReference type="ARBA" id="ARBA00023128"/>
    </source>
</evidence>
<name>A0AAD5SYS6_9FUNG</name>
<dbReference type="AlphaFoldDB" id="A0AAD5SYS6"/>
<keyword evidence="9 10" id="KW-0456">Lyase</keyword>
<dbReference type="GO" id="GO:0046872">
    <property type="term" value="F:metal ion binding"/>
    <property type="evidence" value="ECO:0007669"/>
    <property type="project" value="UniProtKB-KW"/>
</dbReference>
<dbReference type="EMBL" id="JADGJH010001281">
    <property type="protein sequence ID" value="KAJ3115584.1"/>
    <property type="molecule type" value="Genomic_DNA"/>
</dbReference>
<keyword evidence="6 10" id="KW-0408">Iron</keyword>
<comment type="subcellular location">
    <subcellularLocation>
        <location evidence="1 10">Mitochondrion inner membrane</location>
    </subcellularLocation>
</comment>
<dbReference type="EC" id="4.4.1.17" evidence="10"/>
<sequence>MAATSSSSLPPDHPPIPGMLDATSCPYHADNDPAVTMQLPSLPSDKNANADALNPLNNMPLTPNQIMAQDQKLPLSVGREVSSIPMAGKHDGKFWVYPSEQMFYNVSKQTSLTAVMTNMTRTNL</sequence>
<keyword evidence="4 10" id="KW-0479">Metal-binding</keyword>
<evidence type="ECO:0000256" key="5">
    <source>
        <dbReference type="ARBA" id="ARBA00022792"/>
    </source>
</evidence>
<keyword evidence="8 10" id="KW-0472">Membrane</keyword>
<evidence type="ECO:0000313" key="12">
    <source>
        <dbReference type="EMBL" id="KAJ3115584.1"/>
    </source>
</evidence>
<dbReference type="GO" id="GO:0005743">
    <property type="term" value="C:mitochondrial inner membrane"/>
    <property type="evidence" value="ECO:0007669"/>
    <property type="project" value="UniProtKB-SubCell"/>
</dbReference>
<accession>A0AAD5SYS6</accession>
<evidence type="ECO:0000256" key="11">
    <source>
        <dbReference type="SAM" id="MobiDB-lite"/>
    </source>
</evidence>